<keyword evidence="2" id="KW-1185">Reference proteome</keyword>
<gene>
    <name evidence="1" type="ORF">ANN_22520</name>
</gene>
<organism evidence="1 2">
    <name type="scientific">Periplaneta americana</name>
    <name type="common">American cockroach</name>
    <name type="synonym">Blatta americana</name>
    <dbReference type="NCBI Taxonomy" id="6978"/>
    <lineage>
        <taxon>Eukaryota</taxon>
        <taxon>Metazoa</taxon>
        <taxon>Ecdysozoa</taxon>
        <taxon>Arthropoda</taxon>
        <taxon>Hexapoda</taxon>
        <taxon>Insecta</taxon>
        <taxon>Pterygota</taxon>
        <taxon>Neoptera</taxon>
        <taxon>Polyneoptera</taxon>
        <taxon>Dictyoptera</taxon>
        <taxon>Blattodea</taxon>
        <taxon>Blattoidea</taxon>
        <taxon>Blattidae</taxon>
        <taxon>Blattinae</taxon>
        <taxon>Periplaneta</taxon>
    </lineage>
</organism>
<reference evidence="1 2" key="1">
    <citation type="journal article" date="2022" name="Allergy">
        <title>Genome assembly and annotation of Periplaneta americana reveal a comprehensive cockroach allergen profile.</title>
        <authorList>
            <person name="Wang L."/>
            <person name="Xiong Q."/>
            <person name="Saelim N."/>
            <person name="Wang L."/>
            <person name="Nong W."/>
            <person name="Wan A.T."/>
            <person name="Shi M."/>
            <person name="Liu X."/>
            <person name="Cao Q."/>
            <person name="Hui J.H.L."/>
            <person name="Sookrung N."/>
            <person name="Leung T.F."/>
            <person name="Tungtrongchitr A."/>
            <person name="Tsui S.K.W."/>
        </authorList>
    </citation>
    <scope>NUCLEOTIDE SEQUENCE [LARGE SCALE GENOMIC DNA]</scope>
    <source>
        <strain evidence="1">PWHHKU_190912</strain>
    </source>
</reference>
<evidence type="ECO:0000313" key="2">
    <source>
        <dbReference type="Proteomes" id="UP001148838"/>
    </source>
</evidence>
<accession>A0ABQ8S8P9</accession>
<sequence length="75" mass="8210">MSPGSSAELIQGESGGKREIYTRKVETREELLTRILHACAQVKECPNQLRSATQQLSTRAAKCIEVDGGLSEHVL</sequence>
<comment type="caution">
    <text evidence="1">The sequence shown here is derived from an EMBL/GenBank/DDBJ whole genome shotgun (WGS) entry which is preliminary data.</text>
</comment>
<dbReference type="EMBL" id="JAJSOF020000033">
    <property type="protein sequence ID" value="KAJ4430307.1"/>
    <property type="molecule type" value="Genomic_DNA"/>
</dbReference>
<protein>
    <submittedName>
        <fullName evidence="1">Uncharacterized protein</fullName>
    </submittedName>
</protein>
<proteinExistence type="predicted"/>
<name>A0ABQ8S8P9_PERAM</name>
<dbReference type="Proteomes" id="UP001148838">
    <property type="component" value="Unassembled WGS sequence"/>
</dbReference>
<evidence type="ECO:0000313" key="1">
    <source>
        <dbReference type="EMBL" id="KAJ4430307.1"/>
    </source>
</evidence>